<organism evidence="2 3">
    <name type="scientific">Desulforapulum autotrophicum (strain ATCC 43914 / DSM 3382 / VKM B-1955 / HRM2)</name>
    <name type="common">Desulfobacterium autotrophicum</name>
    <dbReference type="NCBI Taxonomy" id="177437"/>
    <lineage>
        <taxon>Bacteria</taxon>
        <taxon>Pseudomonadati</taxon>
        <taxon>Thermodesulfobacteriota</taxon>
        <taxon>Desulfobacteria</taxon>
        <taxon>Desulfobacterales</taxon>
        <taxon>Desulfobacteraceae</taxon>
        <taxon>Desulforapulum</taxon>
    </lineage>
</organism>
<dbReference type="SUPFAM" id="SSF56300">
    <property type="entry name" value="Metallo-dependent phosphatases"/>
    <property type="match status" value="1"/>
</dbReference>
<dbReference type="eggNOG" id="COG2129">
    <property type="taxonomic scope" value="Bacteria"/>
</dbReference>
<dbReference type="STRING" id="177437.HRM2_42750"/>
<proteinExistence type="predicted"/>
<gene>
    <name evidence="2" type="ordered locus">HRM2_42750</name>
</gene>
<dbReference type="Gene3D" id="3.60.21.10">
    <property type="match status" value="1"/>
</dbReference>
<dbReference type="Proteomes" id="UP000000442">
    <property type="component" value="Chromosome"/>
</dbReference>
<name>C0QDR0_DESAH</name>
<evidence type="ECO:0000313" key="3">
    <source>
        <dbReference type="Proteomes" id="UP000000442"/>
    </source>
</evidence>
<dbReference type="GO" id="GO:0016787">
    <property type="term" value="F:hydrolase activity"/>
    <property type="evidence" value="ECO:0007669"/>
    <property type="project" value="InterPro"/>
</dbReference>
<protein>
    <recommendedName>
        <fullName evidence="1">Calcineurin-like phosphoesterase domain-containing protein</fullName>
    </recommendedName>
</protein>
<dbReference type="EMBL" id="CP001087">
    <property type="protein sequence ID" value="ACN17331.1"/>
    <property type="molecule type" value="Genomic_DNA"/>
</dbReference>
<dbReference type="InterPro" id="IPR029052">
    <property type="entry name" value="Metallo-depent_PP-like"/>
</dbReference>
<feature type="domain" description="Calcineurin-like phosphoesterase" evidence="1">
    <location>
        <begin position="84"/>
        <end position="227"/>
    </location>
</feature>
<accession>C0QDR0</accession>
<sequence>MLKRQTARPAGWNTPWTSRCLTNSKPLSRKLIPAPTVTCTMIPDKTGQSPLKTLGKKHNLTLLTLSDYIDSELTLRVETGQLPPIDLIISCGDMAPEYLSFLRERLERPLFYVKGNHDLRYTVSNPMGCENIHARIMSMGSLNILGLEGSMWYNGGPNQYTDKMMKKIIFWMGFQIWRKRPIHMIVTHASPRHIHDREDLCHMGFESFNRLMEKQRPDYLIHGHIHRAFDSFNARMTQISHTKIINTCGYTIIEV</sequence>
<dbReference type="AlphaFoldDB" id="C0QDR0"/>
<reference evidence="2 3" key="1">
    <citation type="journal article" date="2009" name="Environ. Microbiol.">
        <title>Genome sequence of Desulfobacterium autotrophicum HRM2, a marine sulfate reducer oxidizing organic carbon completely to carbon dioxide.</title>
        <authorList>
            <person name="Strittmatter A.W."/>
            <person name="Liesegang H."/>
            <person name="Rabus R."/>
            <person name="Decker I."/>
            <person name="Amann J."/>
            <person name="Andres S."/>
            <person name="Henne A."/>
            <person name="Fricke W.F."/>
            <person name="Martinez-Arias R."/>
            <person name="Bartels D."/>
            <person name="Goesmann A."/>
            <person name="Krause L."/>
            <person name="Puehler A."/>
            <person name="Klenk H.P."/>
            <person name="Richter M."/>
            <person name="Schuler M."/>
            <person name="Gloeckner F.O."/>
            <person name="Meyerdierks A."/>
            <person name="Gottschalk G."/>
            <person name="Amann R."/>
        </authorList>
    </citation>
    <scope>NUCLEOTIDE SEQUENCE [LARGE SCALE GENOMIC DNA]</scope>
    <source>
        <strain evidence="3">ATCC 43914 / DSM 3382 / HRM2</strain>
    </source>
</reference>
<dbReference type="Pfam" id="PF00149">
    <property type="entry name" value="Metallophos"/>
    <property type="match status" value="1"/>
</dbReference>
<evidence type="ECO:0000313" key="2">
    <source>
        <dbReference type="EMBL" id="ACN17331.1"/>
    </source>
</evidence>
<dbReference type="KEGG" id="dat:HRM2_42750"/>
<keyword evidence="3" id="KW-1185">Reference proteome</keyword>
<dbReference type="InterPro" id="IPR004843">
    <property type="entry name" value="Calcineurin-like_PHP"/>
</dbReference>
<evidence type="ECO:0000259" key="1">
    <source>
        <dbReference type="Pfam" id="PF00149"/>
    </source>
</evidence>
<dbReference type="HOGENOM" id="CLU_095253_0_0_7"/>